<evidence type="ECO:0000256" key="25">
    <source>
        <dbReference type="ARBA" id="ARBA00022801"/>
    </source>
</evidence>
<dbReference type="Pfam" id="PF02163">
    <property type="entry name" value="Peptidase_M50"/>
    <property type="match status" value="2"/>
</dbReference>
<keyword evidence="20" id="KW-0540">Nuclease</keyword>
<feature type="transmembrane region" description="Helical" evidence="33">
    <location>
        <begin position="2188"/>
        <end position="2210"/>
    </location>
</feature>
<dbReference type="Gene3D" id="1.10.274.10">
    <property type="entry name" value="PtsI, HPr-binding domain"/>
    <property type="match status" value="1"/>
</dbReference>
<dbReference type="SMART" id="SM00316">
    <property type="entry name" value="S1"/>
    <property type="match status" value="1"/>
</dbReference>
<dbReference type="GO" id="GO:0008965">
    <property type="term" value="F:phosphoenolpyruvate-protein phosphotransferase activity"/>
    <property type="evidence" value="ECO:0007669"/>
    <property type="project" value="UniProtKB-EC"/>
</dbReference>
<evidence type="ECO:0000256" key="5">
    <source>
        <dbReference type="ARBA" id="ARBA00004496"/>
    </source>
</evidence>
<evidence type="ECO:0000256" key="10">
    <source>
        <dbReference type="ARBA" id="ARBA00016544"/>
    </source>
</evidence>
<keyword evidence="26" id="KW-0460">Magnesium</keyword>
<dbReference type="GO" id="GO:0005737">
    <property type="term" value="C:cytoplasm"/>
    <property type="evidence" value="ECO:0007669"/>
    <property type="project" value="UniProtKB-SubCell"/>
</dbReference>
<feature type="compositionally biased region" description="Basic residues" evidence="32">
    <location>
        <begin position="1509"/>
        <end position="1521"/>
    </location>
</feature>
<dbReference type="Proteomes" id="UP000601435">
    <property type="component" value="Unassembled WGS sequence"/>
</dbReference>
<dbReference type="InterPro" id="IPR036034">
    <property type="entry name" value="PDZ_sf"/>
</dbReference>
<evidence type="ECO:0000256" key="16">
    <source>
        <dbReference type="ARBA" id="ARBA00022679"/>
    </source>
</evidence>
<feature type="compositionally biased region" description="Basic residues" evidence="32">
    <location>
        <begin position="1476"/>
        <end position="1492"/>
    </location>
</feature>
<dbReference type="Pfam" id="PF20833">
    <property type="entry name" value="RNase_E_G_Thio"/>
    <property type="match status" value="1"/>
</dbReference>
<keyword evidence="25" id="KW-0378">Hydrolase</keyword>
<feature type="compositionally biased region" description="Basic and acidic residues" evidence="32">
    <location>
        <begin position="1271"/>
        <end position="1294"/>
    </location>
</feature>
<dbReference type="InterPro" id="IPR008731">
    <property type="entry name" value="PTS_EIN"/>
</dbReference>
<keyword evidence="18 33" id="KW-0812">Transmembrane</keyword>
<feature type="compositionally biased region" description="Basic residues" evidence="32">
    <location>
        <begin position="1235"/>
        <end position="1249"/>
    </location>
</feature>
<evidence type="ECO:0000259" key="34">
    <source>
        <dbReference type="PROSITE" id="PS50106"/>
    </source>
</evidence>
<keyword evidence="13" id="KW-0963">Cytoplasm</keyword>
<dbReference type="InterPro" id="IPR004659">
    <property type="entry name" value="RNase_E/G"/>
</dbReference>
<evidence type="ECO:0000256" key="29">
    <source>
        <dbReference type="ARBA" id="ARBA00023136"/>
    </source>
</evidence>
<dbReference type="NCBIfam" id="TIGR00757">
    <property type="entry name" value="RNaseEG"/>
    <property type="match status" value="1"/>
</dbReference>
<evidence type="ECO:0000256" key="4">
    <source>
        <dbReference type="ARBA" id="ARBA00004141"/>
    </source>
</evidence>
<feature type="compositionally biased region" description="Basic residues" evidence="32">
    <location>
        <begin position="652"/>
        <end position="664"/>
    </location>
</feature>
<evidence type="ECO:0000256" key="24">
    <source>
        <dbReference type="ARBA" id="ARBA00022777"/>
    </source>
</evidence>
<dbReference type="InterPro" id="IPR029058">
    <property type="entry name" value="AB_hydrolase_fold"/>
</dbReference>
<feature type="transmembrane region" description="Helical" evidence="33">
    <location>
        <begin position="1694"/>
        <end position="1718"/>
    </location>
</feature>
<dbReference type="InterPro" id="IPR050499">
    <property type="entry name" value="PEP-utilizing_PTS_enzyme"/>
</dbReference>
<keyword evidence="37" id="KW-1185">Reference proteome</keyword>
<feature type="compositionally biased region" description="Basic residues" evidence="32">
    <location>
        <begin position="1439"/>
        <end position="1455"/>
    </location>
</feature>
<evidence type="ECO:0000256" key="22">
    <source>
        <dbReference type="ARBA" id="ARBA00022730"/>
    </source>
</evidence>
<keyword evidence="19" id="KW-0819">tRNA processing</keyword>
<comment type="cofactor">
    <cofactor evidence="2">
        <name>Mg(2+)</name>
        <dbReference type="ChEBI" id="CHEBI:18420"/>
    </cofactor>
</comment>
<dbReference type="Pfam" id="PF00391">
    <property type="entry name" value="PEP-utilizers"/>
    <property type="match status" value="1"/>
</dbReference>
<evidence type="ECO:0000256" key="7">
    <source>
        <dbReference type="ARBA" id="ARBA00007837"/>
    </source>
</evidence>
<dbReference type="GO" id="GO:0004540">
    <property type="term" value="F:RNA nuclease activity"/>
    <property type="evidence" value="ECO:0007669"/>
    <property type="project" value="InterPro"/>
</dbReference>
<dbReference type="InterPro" id="IPR000121">
    <property type="entry name" value="PEP_util_C"/>
</dbReference>
<feature type="compositionally biased region" description="Basic and acidic residues" evidence="32">
    <location>
        <begin position="620"/>
        <end position="631"/>
    </location>
</feature>
<organism evidence="36 37">
    <name type="scientific">Symbiodinium necroappetens</name>
    <dbReference type="NCBI Taxonomy" id="1628268"/>
    <lineage>
        <taxon>Eukaryota</taxon>
        <taxon>Sar</taxon>
        <taxon>Alveolata</taxon>
        <taxon>Dinophyceae</taxon>
        <taxon>Suessiales</taxon>
        <taxon>Symbiodiniaceae</taxon>
        <taxon>Symbiodinium</taxon>
    </lineage>
</organism>
<dbReference type="GO" id="GO:0046872">
    <property type="term" value="F:metal ion binding"/>
    <property type="evidence" value="ECO:0007669"/>
    <property type="project" value="UniProtKB-KW"/>
</dbReference>
<name>A0A812JJY2_9DINO</name>
<dbReference type="Gene3D" id="3.50.30.10">
    <property type="entry name" value="Phosphohistidine domain"/>
    <property type="match status" value="1"/>
</dbReference>
<dbReference type="GO" id="GO:0004519">
    <property type="term" value="F:endonuclease activity"/>
    <property type="evidence" value="ECO:0007669"/>
    <property type="project" value="UniProtKB-KW"/>
</dbReference>
<dbReference type="GO" id="GO:0016301">
    <property type="term" value="F:kinase activity"/>
    <property type="evidence" value="ECO:0007669"/>
    <property type="project" value="UniProtKB-KW"/>
</dbReference>
<evidence type="ECO:0000256" key="30">
    <source>
        <dbReference type="ARBA" id="ARBA00023436"/>
    </source>
</evidence>
<dbReference type="SUPFAM" id="SSF50249">
    <property type="entry name" value="Nucleic acid-binding proteins"/>
    <property type="match status" value="1"/>
</dbReference>
<evidence type="ECO:0000256" key="19">
    <source>
        <dbReference type="ARBA" id="ARBA00022694"/>
    </source>
</evidence>
<evidence type="ECO:0000256" key="31">
    <source>
        <dbReference type="ARBA" id="ARBA00033235"/>
    </source>
</evidence>
<reference evidence="36" key="1">
    <citation type="submission" date="2021-02" db="EMBL/GenBank/DDBJ databases">
        <authorList>
            <person name="Dougan E. K."/>
            <person name="Rhodes N."/>
            <person name="Thang M."/>
            <person name="Chan C."/>
        </authorList>
    </citation>
    <scope>NUCLEOTIDE SEQUENCE</scope>
</reference>
<evidence type="ECO:0000256" key="3">
    <source>
        <dbReference type="ARBA" id="ARBA00002728"/>
    </source>
</evidence>
<evidence type="ECO:0000256" key="14">
    <source>
        <dbReference type="ARBA" id="ARBA00022552"/>
    </source>
</evidence>
<dbReference type="InterPro" id="IPR023151">
    <property type="entry name" value="PEP_util_CS"/>
</dbReference>
<feature type="domain" description="S1 motif" evidence="35">
    <location>
        <begin position="704"/>
        <end position="795"/>
    </location>
</feature>
<keyword evidence="15" id="KW-0762">Sugar transport</keyword>
<evidence type="ECO:0000256" key="26">
    <source>
        <dbReference type="ARBA" id="ARBA00022842"/>
    </source>
</evidence>
<dbReference type="CDD" id="cd04453">
    <property type="entry name" value="S1_RNase_E"/>
    <property type="match status" value="1"/>
</dbReference>
<evidence type="ECO:0000259" key="35">
    <source>
        <dbReference type="PROSITE" id="PS50126"/>
    </source>
</evidence>
<evidence type="ECO:0000256" key="6">
    <source>
        <dbReference type="ARBA" id="ARBA00005663"/>
    </source>
</evidence>
<evidence type="ECO:0000256" key="21">
    <source>
        <dbReference type="ARBA" id="ARBA00022723"/>
    </source>
</evidence>
<keyword evidence="27" id="KW-0694">RNA-binding</keyword>
<dbReference type="EMBL" id="CAJNJA010006364">
    <property type="protein sequence ID" value="CAE7209237.1"/>
    <property type="molecule type" value="Genomic_DNA"/>
</dbReference>
<feature type="domain" description="PDZ" evidence="34">
    <location>
        <begin position="1719"/>
        <end position="1782"/>
    </location>
</feature>
<dbReference type="InterPro" id="IPR003029">
    <property type="entry name" value="S1_domain"/>
</dbReference>
<keyword evidence="12" id="KW-0813">Transport</keyword>
<dbReference type="Pfam" id="PF00575">
    <property type="entry name" value="S1"/>
    <property type="match status" value="1"/>
</dbReference>
<dbReference type="NCBIfam" id="TIGR01417">
    <property type="entry name" value="PTS_I_fam"/>
    <property type="match status" value="1"/>
</dbReference>
<evidence type="ECO:0000313" key="37">
    <source>
        <dbReference type="Proteomes" id="UP000601435"/>
    </source>
</evidence>
<keyword evidence="14" id="KW-0698">rRNA processing</keyword>
<evidence type="ECO:0000256" key="23">
    <source>
        <dbReference type="ARBA" id="ARBA00022759"/>
    </source>
</evidence>
<comment type="caution">
    <text evidence="36">The sequence shown here is derived from an EMBL/GenBank/DDBJ whole genome shotgun (WGS) entry which is preliminary data.</text>
</comment>
<evidence type="ECO:0000256" key="1">
    <source>
        <dbReference type="ARBA" id="ARBA00000683"/>
    </source>
</evidence>
<keyword evidence="23" id="KW-0255">Endonuclease</keyword>
<comment type="catalytic activity">
    <reaction evidence="1">
        <text>L-histidyl-[protein] + phosphoenolpyruvate = N(pros)-phospho-L-histidyl-[protein] + pyruvate</text>
        <dbReference type="Rhea" id="RHEA:23880"/>
        <dbReference type="Rhea" id="RHEA-COMP:9745"/>
        <dbReference type="Rhea" id="RHEA-COMP:9746"/>
        <dbReference type="ChEBI" id="CHEBI:15361"/>
        <dbReference type="ChEBI" id="CHEBI:29979"/>
        <dbReference type="ChEBI" id="CHEBI:58702"/>
        <dbReference type="ChEBI" id="CHEBI:64837"/>
        <dbReference type="EC" id="2.7.3.9"/>
    </reaction>
</comment>
<protein>
    <recommendedName>
        <fullName evidence="10">Phosphoenolpyruvate-protein phosphotransferase</fullName>
        <ecNumber evidence="9">2.7.3.9</ecNumber>
    </recommendedName>
    <alternativeName>
        <fullName evidence="31">Phosphotransferase system, enzyme I</fullName>
    </alternativeName>
    <alternativeName>
        <fullName evidence="11">Ribonuclease G</fullName>
    </alternativeName>
</protein>
<feature type="region of interest" description="Disordered" evidence="32">
    <location>
        <begin position="1211"/>
        <end position="1555"/>
    </location>
</feature>
<dbReference type="CDD" id="cd06163">
    <property type="entry name" value="S2P-M50_PDZ_RseP-like"/>
    <property type="match status" value="2"/>
</dbReference>
<dbReference type="InterPro" id="IPR036618">
    <property type="entry name" value="PtsI_HPr-bd_sf"/>
</dbReference>
<evidence type="ECO:0000256" key="33">
    <source>
        <dbReference type="SAM" id="Phobius"/>
    </source>
</evidence>
<dbReference type="InterPro" id="IPR019307">
    <property type="entry name" value="RNA-bd_AU-1/RNase_E/G"/>
</dbReference>
<dbReference type="InterPro" id="IPR001478">
    <property type="entry name" value="PDZ"/>
</dbReference>
<dbReference type="PRINTS" id="PR01736">
    <property type="entry name" value="PHPHTRNFRASE"/>
</dbReference>
<comment type="subcellular location">
    <subcellularLocation>
        <location evidence="5">Cytoplasm</location>
    </subcellularLocation>
    <subcellularLocation>
        <location evidence="4">Membrane</location>
        <topology evidence="4">Multi-pass membrane protein</topology>
    </subcellularLocation>
</comment>
<evidence type="ECO:0000256" key="12">
    <source>
        <dbReference type="ARBA" id="ARBA00022448"/>
    </source>
</evidence>
<dbReference type="Gene3D" id="3.40.1260.20">
    <property type="entry name" value="Ribonuclease E, catalytic domain"/>
    <property type="match status" value="1"/>
</dbReference>
<dbReference type="SUPFAM" id="SSF52009">
    <property type="entry name" value="Phosphohistidine domain"/>
    <property type="match status" value="1"/>
</dbReference>
<comment type="similarity">
    <text evidence="8">Belongs to the peptidase M50A family.</text>
</comment>
<dbReference type="PANTHER" id="PTHR46244">
    <property type="entry name" value="PHOSPHOENOLPYRUVATE-PROTEIN PHOSPHOTRANSFERASE"/>
    <property type="match status" value="1"/>
</dbReference>
<dbReference type="GO" id="GO:0016787">
    <property type="term" value="F:hydrolase activity"/>
    <property type="evidence" value="ECO:0007669"/>
    <property type="project" value="UniProtKB-KW"/>
</dbReference>
<dbReference type="Gene3D" id="2.40.50.140">
    <property type="entry name" value="Nucleic acid-binding proteins"/>
    <property type="match status" value="1"/>
</dbReference>
<dbReference type="GO" id="GO:0006508">
    <property type="term" value="P:proteolysis"/>
    <property type="evidence" value="ECO:0007669"/>
    <property type="project" value="InterPro"/>
</dbReference>
<dbReference type="GO" id="GO:0006364">
    <property type="term" value="P:rRNA processing"/>
    <property type="evidence" value="ECO:0007669"/>
    <property type="project" value="UniProtKB-KW"/>
</dbReference>
<feature type="compositionally biased region" description="Acidic residues" evidence="32">
    <location>
        <begin position="1387"/>
        <end position="1432"/>
    </location>
</feature>
<evidence type="ECO:0000256" key="8">
    <source>
        <dbReference type="ARBA" id="ARBA00009989"/>
    </source>
</evidence>
<dbReference type="SUPFAM" id="SSF53474">
    <property type="entry name" value="alpha/beta-Hydrolases"/>
    <property type="match status" value="1"/>
</dbReference>
<dbReference type="SUPFAM" id="SSF51621">
    <property type="entry name" value="Phosphoenolpyruvate/pyruvate domain"/>
    <property type="match status" value="1"/>
</dbReference>
<accession>A0A812JJY2</accession>
<dbReference type="InterPro" id="IPR008915">
    <property type="entry name" value="Peptidase_M50"/>
</dbReference>
<evidence type="ECO:0000256" key="32">
    <source>
        <dbReference type="SAM" id="MobiDB-lite"/>
    </source>
</evidence>
<keyword evidence="28 33" id="KW-1133">Transmembrane helix</keyword>
<feature type="region of interest" description="Disordered" evidence="32">
    <location>
        <begin position="744"/>
        <end position="763"/>
    </location>
</feature>
<evidence type="ECO:0000256" key="27">
    <source>
        <dbReference type="ARBA" id="ARBA00022884"/>
    </source>
</evidence>
<evidence type="ECO:0000256" key="20">
    <source>
        <dbReference type="ARBA" id="ARBA00022722"/>
    </source>
</evidence>
<dbReference type="InterPro" id="IPR012340">
    <property type="entry name" value="NA-bd_OB-fold"/>
</dbReference>
<keyword evidence="24" id="KW-0418">Kinase</keyword>
<dbReference type="Pfam" id="PF17820">
    <property type="entry name" value="PDZ_6"/>
    <property type="match status" value="1"/>
</dbReference>
<comment type="similarity">
    <text evidence="6">Belongs to the RNase E/G family. RNase G subfamily.</text>
</comment>
<dbReference type="PROSITE" id="PS00742">
    <property type="entry name" value="PEP_ENZYMES_2"/>
    <property type="match status" value="1"/>
</dbReference>
<dbReference type="Gene3D" id="2.30.42.10">
    <property type="match status" value="2"/>
</dbReference>
<proteinExistence type="inferred from homology"/>
<evidence type="ECO:0000256" key="17">
    <source>
        <dbReference type="ARBA" id="ARBA00022683"/>
    </source>
</evidence>
<keyword evidence="21" id="KW-0479">Metal-binding</keyword>
<dbReference type="GO" id="GO:0009401">
    <property type="term" value="P:phosphoenolpyruvate-dependent sugar phosphotransferase system"/>
    <property type="evidence" value="ECO:0007669"/>
    <property type="project" value="UniProtKB-KW"/>
</dbReference>
<dbReference type="Gene3D" id="3.20.20.60">
    <property type="entry name" value="Phosphoenolpyruvate-binding domains"/>
    <property type="match status" value="1"/>
</dbReference>
<feature type="region of interest" description="Disordered" evidence="32">
    <location>
        <begin position="579"/>
        <end position="665"/>
    </location>
</feature>
<evidence type="ECO:0000256" key="9">
    <source>
        <dbReference type="ARBA" id="ARBA00012232"/>
    </source>
</evidence>
<dbReference type="GO" id="GO:0016020">
    <property type="term" value="C:membrane"/>
    <property type="evidence" value="ECO:0007669"/>
    <property type="project" value="UniProtKB-SubCell"/>
</dbReference>
<evidence type="ECO:0000256" key="18">
    <source>
        <dbReference type="ARBA" id="ARBA00022692"/>
    </source>
</evidence>
<dbReference type="InterPro" id="IPR048583">
    <property type="entry name" value="RNase_E_G_thioredoxin-like"/>
</dbReference>
<feature type="compositionally biased region" description="Basic and acidic residues" evidence="32">
    <location>
        <begin position="1495"/>
        <end position="1505"/>
    </location>
</feature>
<feature type="transmembrane region" description="Helical" evidence="33">
    <location>
        <begin position="2144"/>
        <end position="2167"/>
    </location>
</feature>
<dbReference type="InterPro" id="IPR036637">
    <property type="entry name" value="Phosphohistidine_dom_sf"/>
</dbReference>
<feature type="compositionally biased region" description="Basic residues" evidence="32">
    <location>
        <begin position="1295"/>
        <end position="1307"/>
    </location>
</feature>
<evidence type="ECO:0000256" key="2">
    <source>
        <dbReference type="ARBA" id="ARBA00001946"/>
    </source>
</evidence>
<dbReference type="PROSITE" id="PS50126">
    <property type="entry name" value="S1"/>
    <property type="match status" value="1"/>
</dbReference>
<sequence>MEKLTGIPVSPGIAIGRVFVVDDPSFRIPRRSISEGAVAGERARLKDALEKSIADVESLRREAADEMGTDAAEIFAFHRGMLTDPTLTKPMFARVETDLVTAEYAVQEKFREVAEMFMRMNETVRTKVDDVWDIERRVISHLVGQHTSELEAVTDETVVLAADLTPSQAAGFRGTPVIAFATDLGGPTSHTAIFARALNIPAVVGAGRITELAEDGDTVIVDGSRGHIVVRPDGATIEAYRAKQEHALGWRKRLSEIRELESVTTDGARVKLMGNIEFADEVTTIREMGGDGVGLFRTEFLWLTSDHEPTEEEQYEQYRESVELAGGAPITIRTYDLGADKYTQERAMNPERNPFLGLRSIRYCLQNLGMFKRHLRAILRASAHGKVRLMFPLLTNLRELRQAKMILSDVMSEMRAEGVGYDEGIEVGMMVESPSAAVMAHFFSKEVDFFSIGTNDLVQYTLAVDRTNERVASLYDPAHPAVLKLIKDVIRAARRADIDVSLCGEIAGDPLYTMLLLGLGLRTLSATPGQIPTLKHVVRNVDMGHCERLARTACSFDSERQVASYLRKALKETVPEIISGRSADDASNGKRSRRPESRGPALHRTDAATHQGRAAHARRNVHEKPGHEGSHRGGACADAGGDRVPGSSVAGRSRRERSNRKTHMSKTQMIVNYDPGEECRVAVVEDGRLEELQTEPADQLSFVGNIYKGKVMNVEPSIQAAFIDFGFETNGFLHISDLHPRYFPGEDEETTERIGKKTPRKERPPIQACLKRGQQITVQVLKEGINTKGPTLTSYLSIPGRYLVMLPDMDKVGVSRKVEDEDARREMRKVLDTLELPEGFGYILRTAGMGRTKTDLKRDVAYLQRLWKDIENRQKRLRGPGVLYAESDLLMRSLRDVWTSDVSEIVIDNEGALQRASRFMKIVAPRSNTKLLHFNRGEPIFHAYDIEEQIARIHSREVPLPSGGSLVIDETEAMIAIDVNSGKMRSNKDAETTAYKTNCEAVDEICRQLRLRDIGGLVLCDLIDMIHRSNRRQIETRFRDRLKRDRAATRALPISQFGIVEMTRQRVRGSMQSTHYTSCPTCTGRGMVQKPGPVATWALRELSALLQHNKVGKIEMVVAPRVAGEFLSRRRRQLTHLESITGKDIAVRISDDIAADRVIFYAYDEKGSDINIEKLEHPKPPRNLKVWEYDPKRDEEFPMDALAGVPYEEIDEEEDGEAEASSGGSSESGDGAGTGKKRRRRRRGGRGRRRGDGAEGEGGSGRDASGESASEEPKADEARDEPKRESDEGGEERSGRRRRRRGGRRRRGSGDREGAPSGEASSDGTASPKGEVDHEADVEFEAKPLDDLMGREDSWDLTPEEIEEINKLRKTPIKASAAGKPTAAPEPEPEPESETEEEPEAVVEPEAETPEEDAVADEAPADEAPADQEVVSDEAPKPAAKKKTRKRPSRKKKATASKGEEGGDGDAASSEEPKPVTKKKTTRKKSTRKKSTAKATEKSSEEKGSSPKPTKKKKTARRTRKKASETSDGGGGSKTKAPSKDVPAHEIKPKAEVRPLYGSRRHGRMIDNALNLLLIVVGFGLVIVVHELGHFLAARWAGIRVHAFAVGFGQAVCSYRKGMGFRMGSTEPEYVRRLKKLGERPDRGDLPNVSATEYRLNWIPFGGYVKMLGQEDMDPAARSDAPDAYNNKSVGKRLVVISAGVVMNVLLAAVLFVIVFLAGMSTPPAIVGDVLPDGPAASAGVRPGDVIRTINGREVDQFAELAMIAAMTPRGSAVELTVERPGVAGELEISIEPARDRDSKLMQLGVYSAFSNEIWAEDSGGTVRAVLDSLGLGAVELGATLESVGGEAVEPVDVTGYAQVRTADALRTAIESSGGGGVSLRFENPDGRVVDATIEPEPSYQTASVPLGENTVYDIDHLLGLAPAMGVRSTAERGEAAGLRTGDVFVRVGNAVWPNLAEGIAQIRAHAGREIELTVMRDGAAVKLTAPVDSQGTVGFIPEERFGDNRVASLPEMGASGDALAASRLSPAPIPGSRLIGVEAAGGGEPAIETVELTLSPGEIASVQGLGWDASRHLAVFRTATYLRQAQNPAEAVVMGVAATRDMLVRTYITFLRLFDGTVRVEHLRGPVGIADVGVQFASQGIVYLLYFLALISANLAVINFLPVPFVDGGHAVFLVIEGIMRKPVPVVIQNYATLAGLFAIMAVFLIVTFNDITRLHPPRRTDAWAVSRGVASEPGELDHPLGCRPFSLSLELKGRVREYPAWEVEGEDPGGPVVIMTPGWGSSRIGMLIRMAPFGGVASKIIAWDPPGHGEAPGRWTMGVHEPAMLLAIADEMRAAYGKRCVLFGSSAGGGVSVVAAAMDAERPEDERSVCGVIAEAPYRFAPEPAEKDGREIARRAGGEIVVVEGGGHNDLWVNGVYRGVCEGAVEGFLLKMAR</sequence>
<dbReference type="PROSITE" id="PS50106">
    <property type="entry name" value="PDZ"/>
    <property type="match status" value="1"/>
</dbReference>
<evidence type="ECO:0000256" key="11">
    <source>
        <dbReference type="ARBA" id="ARBA00017719"/>
    </source>
</evidence>
<keyword evidence="16" id="KW-0808">Transferase</keyword>
<dbReference type="OrthoDB" id="449355at2759"/>
<feature type="compositionally biased region" description="Basic and acidic residues" evidence="32">
    <location>
        <begin position="1330"/>
        <end position="1354"/>
    </location>
</feature>
<evidence type="ECO:0000256" key="28">
    <source>
        <dbReference type="ARBA" id="ARBA00022989"/>
    </source>
</evidence>
<comment type="function">
    <text evidence="30">Involved in intercistronic processing of primary transcripts from chloroplast operons. The endonucleolytic activity of the enzyme depends on the number of phosphates at the 5' end, is inhibited by structured RNA, and preferentially cleaves A/U-rich sequences.</text>
</comment>
<keyword evidence="22" id="KW-0699">rRNA-binding</keyword>
<feature type="compositionally biased region" description="Basic and acidic residues" evidence="32">
    <location>
        <begin position="1538"/>
        <end position="1553"/>
    </location>
</feature>
<comment type="similarity">
    <text evidence="7">Belongs to the PEP-utilizing enzyme family.</text>
</comment>
<dbReference type="Pfam" id="PF02896">
    <property type="entry name" value="PEP-utilizers_C"/>
    <property type="match status" value="1"/>
</dbReference>
<evidence type="ECO:0000256" key="15">
    <source>
        <dbReference type="ARBA" id="ARBA00022597"/>
    </source>
</evidence>
<evidence type="ECO:0000256" key="13">
    <source>
        <dbReference type="ARBA" id="ARBA00022490"/>
    </source>
</evidence>
<gene>
    <name evidence="36" type="primary">ptsI</name>
    <name evidence="36" type="ORF">SNEC2469_LOCUS2009</name>
</gene>
<comment type="function">
    <text evidence="3">General (non sugar-specific) component of the phosphoenolpyruvate-dependent sugar phosphotransferase system (sugar PTS). This major carbohydrate active-transport system catalyzes the phosphorylation of incoming sugar substrates concomitantly with their translocation across the cell membrane. Enzyme I transfers the phosphoryl group from phosphoenolpyruvate (PEP) to the phosphoryl carrier protein (HPr).</text>
</comment>
<feature type="transmembrane region" description="Helical" evidence="33">
    <location>
        <begin position="1569"/>
        <end position="1593"/>
    </location>
</feature>
<dbReference type="InterPro" id="IPR015813">
    <property type="entry name" value="Pyrv/PenolPyrv_kinase-like_dom"/>
</dbReference>
<dbReference type="GO" id="GO:0019843">
    <property type="term" value="F:rRNA binding"/>
    <property type="evidence" value="ECO:0007669"/>
    <property type="project" value="UniProtKB-KW"/>
</dbReference>
<feature type="compositionally biased region" description="Low complexity" evidence="32">
    <location>
        <begin position="1219"/>
        <end position="1229"/>
    </location>
</feature>
<dbReference type="InterPro" id="IPR006318">
    <property type="entry name" value="PTS_EI-like"/>
</dbReference>
<dbReference type="SUPFAM" id="SSF47831">
    <property type="entry name" value="Enzyme I of the PEP:sugar phosphotransferase system HPr-binding (sub)domain"/>
    <property type="match status" value="1"/>
</dbReference>
<evidence type="ECO:0000313" key="36">
    <source>
        <dbReference type="EMBL" id="CAE7209237.1"/>
    </source>
</evidence>
<dbReference type="SMART" id="SM00228">
    <property type="entry name" value="PDZ"/>
    <property type="match status" value="1"/>
</dbReference>
<dbReference type="EC" id="2.7.3.9" evidence="9"/>
<dbReference type="Gene3D" id="3.40.50.1820">
    <property type="entry name" value="alpha/beta hydrolase"/>
    <property type="match status" value="1"/>
</dbReference>
<keyword evidence="17" id="KW-0598">Phosphotransferase system</keyword>
<dbReference type="GO" id="GO:0008033">
    <property type="term" value="P:tRNA processing"/>
    <property type="evidence" value="ECO:0007669"/>
    <property type="project" value="UniProtKB-KW"/>
</dbReference>
<dbReference type="Pfam" id="PF10150">
    <property type="entry name" value="RNase_E_G"/>
    <property type="match status" value="1"/>
</dbReference>
<dbReference type="InterPro" id="IPR041489">
    <property type="entry name" value="PDZ_6"/>
</dbReference>
<dbReference type="InterPro" id="IPR008279">
    <property type="entry name" value="PEP-util_enz_mobile_dom"/>
</dbReference>
<dbReference type="PANTHER" id="PTHR46244:SF3">
    <property type="entry name" value="PHOSPHOENOLPYRUVATE-PROTEIN PHOSPHOTRANSFERASE"/>
    <property type="match status" value="1"/>
</dbReference>
<dbReference type="InterPro" id="IPR040442">
    <property type="entry name" value="Pyrv_kinase-like_dom_sf"/>
</dbReference>
<dbReference type="SUPFAM" id="SSF50156">
    <property type="entry name" value="PDZ domain-like"/>
    <property type="match status" value="2"/>
</dbReference>
<keyword evidence="29 33" id="KW-0472">Membrane</keyword>
<dbReference type="Pfam" id="PF05524">
    <property type="entry name" value="PEP-utilisers_N"/>
    <property type="match status" value="1"/>
</dbReference>